<evidence type="ECO:0000313" key="4">
    <source>
        <dbReference type="Proteomes" id="UP000261500"/>
    </source>
</evidence>
<organism evidence="3 4">
    <name type="scientific">Poecilia latipinna</name>
    <name type="common">sailfin molly</name>
    <dbReference type="NCBI Taxonomy" id="48699"/>
    <lineage>
        <taxon>Eukaryota</taxon>
        <taxon>Metazoa</taxon>
        <taxon>Chordata</taxon>
        <taxon>Craniata</taxon>
        <taxon>Vertebrata</taxon>
        <taxon>Euteleostomi</taxon>
        <taxon>Actinopterygii</taxon>
        <taxon>Neopterygii</taxon>
        <taxon>Teleostei</taxon>
        <taxon>Neoteleostei</taxon>
        <taxon>Acanthomorphata</taxon>
        <taxon>Ovalentaria</taxon>
        <taxon>Atherinomorphae</taxon>
        <taxon>Cyprinodontiformes</taxon>
        <taxon>Poeciliidae</taxon>
        <taxon>Poeciliinae</taxon>
        <taxon>Poecilia</taxon>
    </lineage>
</organism>
<dbReference type="InterPro" id="IPR016187">
    <property type="entry name" value="CTDL_fold"/>
</dbReference>
<dbReference type="GeneTree" id="ENSGT01110000267315"/>
<dbReference type="SUPFAM" id="SSF56436">
    <property type="entry name" value="C-type lectin-like"/>
    <property type="match status" value="1"/>
</dbReference>
<feature type="domain" description="C-type lectin" evidence="2">
    <location>
        <begin position="23"/>
        <end position="139"/>
    </location>
</feature>
<reference evidence="3" key="1">
    <citation type="submission" date="2025-08" db="UniProtKB">
        <authorList>
            <consortium name="Ensembl"/>
        </authorList>
    </citation>
    <scope>IDENTIFICATION</scope>
</reference>
<dbReference type="Proteomes" id="UP000261500">
    <property type="component" value="Unplaced"/>
</dbReference>
<evidence type="ECO:0000256" key="1">
    <source>
        <dbReference type="ARBA" id="ARBA00023157"/>
    </source>
</evidence>
<dbReference type="InterPro" id="IPR018378">
    <property type="entry name" value="C-type_lectin_CS"/>
</dbReference>
<dbReference type="InterPro" id="IPR001304">
    <property type="entry name" value="C-type_lectin-like"/>
</dbReference>
<proteinExistence type="predicted"/>
<protein>
    <recommendedName>
        <fullName evidence="2">C-type lectin domain-containing protein</fullName>
    </recommendedName>
</protein>
<sequence>MGSQQVVCFSLYSHYMLCSSLQLFDETKSWIEALQYCDQLSSSLVEITNQTVLEELKTILANKTGLQKEVWVGLERSIFGTNVKWQWISGATAEQADWISSFPANSFNNHCGKIVWNNQSQTIQLLDANCHDKLPFICQGELLTVESSLT</sequence>
<keyword evidence="4" id="KW-1185">Reference proteome</keyword>
<reference evidence="3" key="2">
    <citation type="submission" date="2025-09" db="UniProtKB">
        <authorList>
            <consortium name="Ensembl"/>
        </authorList>
    </citation>
    <scope>IDENTIFICATION</scope>
</reference>
<dbReference type="CDD" id="cd00037">
    <property type="entry name" value="CLECT"/>
    <property type="match status" value="1"/>
</dbReference>
<dbReference type="PROSITE" id="PS50041">
    <property type="entry name" value="C_TYPE_LECTIN_2"/>
    <property type="match status" value="1"/>
</dbReference>
<dbReference type="PANTHER" id="PTHR45784:SF3">
    <property type="entry name" value="C-TYPE LECTIN DOMAIN FAMILY 4 MEMBER K-LIKE-RELATED"/>
    <property type="match status" value="1"/>
</dbReference>
<name>A0A3B3UN22_9TELE</name>
<dbReference type="Ensembl" id="ENSPLAT00000022309.1">
    <property type="protein sequence ID" value="ENSPLAP00000014074.1"/>
    <property type="gene ID" value="ENSPLAG00000017677.1"/>
</dbReference>
<accession>A0A3B3UN22</accession>
<evidence type="ECO:0000313" key="3">
    <source>
        <dbReference type="Ensembl" id="ENSPLAP00000014074.1"/>
    </source>
</evidence>
<keyword evidence="1" id="KW-1015">Disulfide bond</keyword>
<dbReference type="STRING" id="48699.ENSPLAP00000014074"/>
<dbReference type="Pfam" id="PF00059">
    <property type="entry name" value="Lectin_C"/>
    <property type="match status" value="1"/>
</dbReference>
<dbReference type="PANTHER" id="PTHR45784">
    <property type="entry name" value="C-TYPE LECTIN DOMAIN FAMILY 20 MEMBER A-RELATED"/>
    <property type="match status" value="1"/>
</dbReference>
<evidence type="ECO:0000259" key="2">
    <source>
        <dbReference type="PROSITE" id="PS50041"/>
    </source>
</evidence>
<dbReference type="PROSITE" id="PS00615">
    <property type="entry name" value="C_TYPE_LECTIN_1"/>
    <property type="match status" value="1"/>
</dbReference>
<dbReference type="AlphaFoldDB" id="A0A3B3UN22"/>
<dbReference type="InterPro" id="IPR016186">
    <property type="entry name" value="C-type_lectin-like/link_sf"/>
</dbReference>
<dbReference type="Gene3D" id="3.10.100.10">
    <property type="entry name" value="Mannose-Binding Protein A, subunit A"/>
    <property type="match status" value="1"/>
</dbReference>
<dbReference type="SMART" id="SM00034">
    <property type="entry name" value="CLECT"/>
    <property type="match status" value="1"/>
</dbReference>